<reference evidence="2" key="1">
    <citation type="submission" date="2022-08" db="EMBL/GenBank/DDBJ databases">
        <authorList>
            <person name="Marques A."/>
        </authorList>
    </citation>
    <scope>NUCLEOTIDE SEQUENCE</scope>
    <source>
        <strain evidence="2">RhyPub2mFocal</strain>
        <tissue evidence="2">Leaves</tissue>
    </source>
</reference>
<sequence>MARSPEKEASTNEPTDHLKLRLSASLNACRLLQEHVFDLESRLKKINAQIELSKAEAKLNAKALAKCMEEKEEMLGFCKRLSSLCSDLERECSSYENDLRRHMEALVENRRENEELSTISQQEHQSEEAKLIAEIKAMEKDKERLLTKIIQSEHEITLLSLGNKRLQEKHTNFLLIKQSHQVESTSSQPTKT</sequence>
<name>A0AAV8E7A2_9POAL</name>
<evidence type="ECO:0000256" key="1">
    <source>
        <dbReference type="SAM" id="Coils"/>
    </source>
</evidence>
<feature type="coiled-coil region" evidence="1">
    <location>
        <begin position="36"/>
        <end position="155"/>
    </location>
</feature>
<dbReference type="EMBL" id="JAMFTS010000003">
    <property type="protein sequence ID" value="KAJ4775476.1"/>
    <property type="molecule type" value="Genomic_DNA"/>
</dbReference>
<protein>
    <submittedName>
        <fullName evidence="2">SKIP interacting protein 16</fullName>
    </submittedName>
</protein>
<proteinExistence type="predicted"/>
<accession>A0AAV8E7A2</accession>
<comment type="caution">
    <text evidence="2">The sequence shown here is derived from an EMBL/GenBank/DDBJ whole genome shotgun (WGS) entry which is preliminary data.</text>
</comment>
<dbReference type="Proteomes" id="UP001140206">
    <property type="component" value="Chromosome 3"/>
</dbReference>
<dbReference type="PANTHER" id="PTHR35689">
    <property type="entry name" value="EARLY ENDOSOME ANTIGEN"/>
    <property type="match status" value="1"/>
</dbReference>
<keyword evidence="1" id="KW-0175">Coiled coil</keyword>
<keyword evidence="3" id="KW-1185">Reference proteome</keyword>
<dbReference type="PANTHER" id="PTHR35689:SF1">
    <property type="entry name" value="EARLY ENDOSOME ANTIGEN"/>
    <property type="match status" value="1"/>
</dbReference>
<dbReference type="AlphaFoldDB" id="A0AAV8E7A2"/>
<organism evidence="2 3">
    <name type="scientific">Rhynchospora pubera</name>
    <dbReference type="NCBI Taxonomy" id="906938"/>
    <lineage>
        <taxon>Eukaryota</taxon>
        <taxon>Viridiplantae</taxon>
        <taxon>Streptophyta</taxon>
        <taxon>Embryophyta</taxon>
        <taxon>Tracheophyta</taxon>
        <taxon>Spermatophyta</taxon>
        <taxon>Magnoliopsida</taxon>
        <taxon>Liliopsida</taxon>
        <taxon>Poales</taxon>
        <taxon>Cyperaceae</taxon>
        <taxon>Cyperoideae</taxon>
        <taxon>Rhynchosporeae</taxon>
        <taxon>Rhynchospora</taxon>
    </lineage>
</organism>
<evidence type="ECO:0000313" key="2">
    <source>
        <dbReference type="EMBL" id="KAJ4775476.1"/>
    </source>
</evidence>
<gene>
    <name evidence="2" type="ORF">LUZ62_059733</name>
</gene>
<evidence type="ECO:0000313" key="3">
    <source>
        <dbReference type="Proteomes" id="UP001140206"/>
    </source>
</evidence>